<feature type="transmembrane region" description="Helical" evidence="7">
    <location>
        <begin position="892"/>
        <end position="912"/>
    </location>
</feature>
<evidence type="ECO:0000313" key="10">
    <source>
        <dbReference type="Proteomes" id="UP001610335"/>
    </source>
</evidence>
<feature type="transmembrane region" description="Helical" evidence="7">
    <location>
        <begin position="506"/>
        <end position="525"/>
    </location>
</feature>
<dbReference type="SMART" id="SM00066">
    <property type="entry name" value="GAL4"/>
    <property type="match status" value="1"/>
</dbReference>
<feature type="transmembrane region" description="Helical" evidence="7">
    <location>
        <begin position="1064"/>
        <end position="1085"/>
    </location>
</feature>
<comment type="caution">
    <text evidence="9">The sequence shown here is derived from an EMBL/GenBank/DDBJ whole genome shotgun (WGS) entry which is preliminary data.</text>
</comment>
<organism evidence="9 10">
    <name type="scientific">Aspergillus cavernicola</name>
    <dbReference type="NCBI Taxonomy" id="176166"/>
    <lineage>
        <taxon>Eukaryota</taxon>
        <taxon>Fungi</taxon>
        <taxon>Dikarya</taxon>
        <taxon>Ascomycota</taxon>
        <taxon>Pezizomycotina</taxon>
        <taxon>Eurotiomycetes</taxon>
        <taxon>Eurotiomycetidae</taxon>
        <taxon>Eurotiales</taxon>
        <taxon>Aspergillaceae</taxon>
        <taxon>Aspergillus</taxon>
        <taxon>Aspergillus subgen. Nidulantes</taxon>
    </lineage>
</organism>
<comment type="subcellular location">
    <subcellularLocation>
        <location evidence="1">Membrane</location>
        <topology evidence="1">Multi-pass membrane protein</topology>
    </subcellularLocation>
</comment>
<evidence type="ECO:0000256" key="4">
    <source>
        <dbReference type="ARBA" id="ARBA00023163"/>
    </source>
</evidence>
<dbReference type="EMBL" id="JBFXLS010000078">
    <property type="protein sequence ID" value="KAL2819261.1"/>
    <property type="molecule type" value="Genomic_DNA"/>
</dbReference>
<keyword evidence="10" id="KW-1185">Reference proteome</keyword>
<keyword evidence="5" id="KW-0539">Nucleus</keyword>
<keyword evidence="7" id="KW-0472">Membrane</keyword>
<feature type="transmembrane region" description="Helical" evidence="7">
    <location>
        <begin position="1097"/>
        <end position="1118"/>
    </location>
</feature>
<gene>
    <name evidence="9" type="ORF">BDW59DRAFT_174873</name>
</gene>
<feature type="compositionally biased region" description="Polar residues" evidence="6">
    <location>
        <begin position="96"/>
        <end position="105"/>
    </location>
</feature>
<proteinExistence type="predicted"/>
<feature type="transmembrane region" description="Helical" evidence="7">
    <location>
        <begin position="1025"/>
        <end position="1052"/>
    </location>
</feature>
<sequence>MLAPQSHSAIRKGTKSCTECRRRKVRCVRIPDDAPICRQCVERNTTCLAQTSNSRPRQAHRLPSRYRIAQLESQVNRLTKIVSGIEVKLGDKPSIESETAAQTPPSDDSDGESSASEILIAEEPSHIRSLFQNDWISVDTRRHDEHRQERREKASAPLIESVRPGLQKLIPPKEEVAGMLICTYDWLNMIQGMLPQTSAPTSHQDILEHYEDMCSLTVDVVALASWLLAVAITAQQVPQESHPMGIDARKPQKRITFSRVVADTVESLVMSHDRLIGTLEGIGMTIQFIRLQMGHGNPQKAWLKLRHVTALAELMGLPKAAQLAQLKEANGAVDNDTPNAKLQLWNTICTIDRLVGMLINLPPYTRRYPLISPPPVIVDGIVQPSVYMRRLVDITPKIHDLEDLSAIQGPTTKLYTSALEIAREARDLASQTPKSWWAVDMADELKPDHIIQFVHYCIVMKAYSPIALRQEQSEEYLYSRLACIDACESVAVRYQLIRRKLPSGFFTLRLLDLQVLTAMVLLLLTSHTCPSPDRRSFQIDKARLEGVVAEVINLMEAKSQDGVGSDFAERGAGTLRTLRSLLQQDANAAPVQELTVNVPLMGKIHIRRNLSTRQASRPQTQHSSDVIPQSANWNPQQQNIPPAYNLHLNTNTFMQDAMLASSGGPEMQWDNLSWSIDDTSDNLFNDALMAETFDQSALWQNPYYTTGGTGTLSGSQERVSSQKSIPNGGLDAWLSVVAGFCVFVNSWGLISTYGAFQEFYQTVLLPDESPSAISWVGSTQATLIVMVGIVTGPLVDLGYLRPLIVSGSFLVVLGVMMTSLATQYYQVLLAQGFCVGIGGGIAYIPALVVISTHFTTKRPIAIGCASIGSSVGSVIFPIMFRQLQPKIGFPWTVRSIGLINLVLAAVTCTLLCRRPGVKIGARRLIDWRAFKDIPFMLLSVSLTLVMLGYWIPLFYVASYARTVLETTRSLSFYMLAIINGASAFGRTVPYLIGSRVKPICVLIFCVAGSAIAMFTWIAATSTPGFIVWSCYWGFLTGVLVTAPTSIISHPALCPDMKMLGTRMGMMWGISSFGSLAGTPIAGTLVDLSEAQFLRAQIFAGCLMLGAVALQSWPTLVVLRYDRRRAHSQ</sequence>
<dbReference type="PANTHER" id="PTHR47840">
    <property type="entry name" value="ZN(II)2CYS6 TRANSCRIPTION FACTOR (EUROFUNG)-RELATED"/>
    <property type="match status" value="1"/>
</dbReference>
<dbReference type="Gene3D" id="1.20.1250.20">
    <property type="entry name" value="MFS general substrate transporter like domains"/>
    <property type="match status" value="1"/>
</dbReference>
<evidence type="ECO:0000256" key="6">
    <source>
        <dbReference type="SAM" id="MobiDB-lite"/>
    </source>
</evidence>
<dbReference type="Pfam" id="PF00172">
    <property type="entry name" value="Zn_clus"/>
    <property type="match status" value="1"/>
</dbReference>
<protein>
    <submittedName>
        <fullName evidence="9">Major facilitator superfamily domain-containing protein</fullName>
    </submittedName>
</protein>
<feature type="region of interest" description="Disordered" evidence="6">
    <location>
        <begin position="93"/>
        <end position="114"/>
    </location>
</feature>
<evidence type="ECO:0000256" key="7">
    <source>
        <dbReference type="SAM" id="Phobius"/>
    </source>
</evidence>
<keyword evidence="4" id="KW-0804">Transcription</keyword>
<feature type="transmembrane region" description="Helical" evidence="7">
    <location>
        <begin position="773"/>
        <end position="795"/>
    </location>
</feature>
<dbReference type="Proteomes" id="UP001610335">
    <property type="component" value="Unassembled WGS sequence"/>
</dbReference>
<evidence type="ECO:0000259" key="8">
    <source>
        <dbReference type="PROSITE" id="PS50048"/>
    </source>
</evidence>
<dbReference type="SUPFAM" id="SSF57701">
    <property type="entry name" value="Zn2/Cys6 DNA-binding domain"/>
    <property type="match status" value="1"/>
</dbReference>
<dbReference type="CDD" id="cd12148">
    <property type="entry name" value="fungal_TF_MHR"/>
    <property type="match status" value="1"/>
</dbReference>
<feature type="transmembrane region" description="Helical" evidence="7">
    <location>
        <begin position="933"/>
        <end position="951"/>
    </location>
</feature>
<dbReference type="PANTHER" id="PTHR47840:SF3">
    <property type="entry name" value="ZN(II)2CYS6 TRANSCRIPTION FACTOR (EUROFUNG)"/>
    <property type="match status" value="1"/>
</dbReference>
<dbReference type="PROSITE" id="PS00463">
    <property type="entry name" value="ZN2_CY6_FUNGAL_1"/>
    <property type="match status" value="1"/>
</dbReference>
<keyword evidence="3" id="KW-0238">DNA-binding</keyword>
<feature type="transmembrane region" description="Helical" evidence="7">
    <location>
        <begin position="999"/>
        <end position="1019"/>
    </location>
</feature>
<evidence type="ECO:0000256" key="5">
    <source>
        <dbReference type="ARBA" id="ARBA00023242"/>
    </source>
</evidence>
<feature type="transmembrane region" description="Helical" evidence="7">
    <location>
        <begin position="828"/>
        <end position="848"/>
    </location>
</feature>
<feature type="region of interest" description="Disordered" evidence="6">
    <location>
        <begin position="612"/>
        <end position="633"/>
    </location>
</feature>
<evidence type="ECO:0000256" key="2">
    <source>
        <dbReference type="ARBA" id="ARBA00023015"/>
    </source>
</evidence>
<keyword evidence="2" id="KW-0805">Transcription regulation</keyword>
<dbReference type="SUPFAM" id="SSF103473">
    <property type="entry name" value="MFS general substrate transporter"/>
    <property type="match status" value="1"/>
</dbReference>
<feature type="transmembrane region" description="Helical" evidence="7">
    <location>
        <begin position="860"/>
        <end position="880"/>
    </location>
</feature>
<feature type="transmembrane region" description="Helical" evidence="7">
    <location>
        <begin position="732"/>
        <end position="753"/>
    </location>
</feature>
<keyword evidence="7" id="KW-1133">Transmembrane helix</keyword>
<feature type="transmembrane region" description="Helical" evidence="7">
    <location>
        <begin position="971"/>
        <end position="992"/>
    </location>
</feature>
<dbReference type="InterPro" id="IPR011701">
    <property type="entry name" value="MFS"/>
</dbReference>
<reference evidence="9 10" key="1">
    <citation type="submission" date="2024-07" db="EMBL/GenBank/DDBJ databases">
        <title>Section-level genome sequencing and comparative genomics of Aspergillus sections Usti and Cavernicolus.</title>
        <authorList>
            <consortium name="Lawrence Berkeley National Laboratory"/>
            <person name="Nybo J.L."/>
            <person name="Vesth T.C."/>
            <person name="Theobald S."/>
            <person name="Frisvad J.C."/>
            <person name="Larsen T.O."/>
            <person name="Kjaerboelling I."/>
            <person name="Rothschild-Mancinelli K."/>
            <person name="Lyhne E.K."/>
            <person name="Kogle M.E."/>
            <person name="Barry K."/>
            <person name="Clum A."/>
            <person name="Na H."/>
            <person name="Ledsgaard L."/>
            <person name="Lin J."/>
            <person name="Lipzen A."/>
            <person name="Kuo A."/>
            <person name="Riley R."/>
            <person name="Mondo S."/>
            <person name="LaButti K."/>
            <person name="Haridas S."/>
            <person name="Pangalinan J."/>
            <person name="Salamov A.A."/>
            <person name="Simmons B.A."/>
            <person name="Magnuson J.K."/>
            <person name="Chen J."/>
            <person name="Drula E."/>
            <person name="Henrissat B."/>
            <person name="Wiebenga A."/>
            <person name="Lubbers R.J."/>
            <person name="Gomes A.C."/>
            <person name="Makela M.R."/>
            <person name="Stajich J."/>
            <person name="Grigoriev I.V."/>
            <person name="Mortensen U.H."/>
            <person name="De vries R.P."/>
            <person name="Baker S.E."/>
            <person name="Andersen M.R."/>
        </authorList>
    </citation>
    <scope>NUCLEOTIDE SEQUENCE [LARGE SCALE GENOMIC DNA]</scope>
    <source>
        <strain evidence="9 10">CBS 600.67</strain>
    </source>
</reference>
<evidence type="ECO:0000313" key="9">
    <source>
        <dbReference type="EMBL" id="KAL2819261.1"/>
    </source>
</evidence>
<keyword evidence="7" id="KW-0812">Transmembrane</keyword>
<dbReference type="InterPro" id="IPR001138">
    <property type="entry name" value="Zn2Cys6_DnaBD"/>
</dbReference>
<dbReference type="InterPro" id="IPR036864">
    <property type="entry name" value="Zn2-C6_fun-type_DNA-bd_sf"/>
</dbReference>
<accession>A0ABR4HUT4</accession>
<dbReference type="CDD" id="cd17352">
    <property type="entry name" value="MFS_MCT_SLC16"/>
    <property type="match status" value="1"/>
</dbReference>
<feature type="domain" description="Zn(2)-C6 fungal-type" evidence="8">
    <location>
        <begin position="16"/>
        <end position="47"/>
    </location>
</feature>
<evidence type="ECO:0000256" key="3">
    <source>
        <dbReference type="ARBA" id="ARBA00023125"/>
    </source>
</evidence>
<dbReference type="Gene3D" id="4.10.240.10">
    <property type="entry name" value="Zn(2)-C6 fungal-type DNA-binding domain"/>
    <property type="match status" value="1"/>
</dbReference>
<feature type="transmembrane region" description="Helical" evidence="7">
    <location>
        <begin position="802"/>
        <end position="822"/>
    </location>
</feature>
<evidence type="ECO:0000256" key="1">
    <source>
        <dbReference type="ARBA" id="ARBA00004141"/>
    </source>
</evidence>
<name>A0ABR4HUT4_9EURO</name>
<dbReference type="PROSITE" id="PS50048">
    <property type="entry name" value="ZN2_CY6_FUNGAL_2"/>
    <property type="match status" value="1"/>
</dbReference>
<dbReference type="InterPro" id="IPR036259">
    <property type="entry name" value="MFS_trans_sf"/>
</dbReference>
<dbReference type="Pfam" id="PF07690">
    <property type="entry name" value="MFS_1"/>
    <property type="match status" value="1"/>
</dbReference>